<dbReference type="EMBL" id="JBCLPP010000018">
    <property type="protein sequence ID" value="MEY8245518.1"/>
    <property type="molecule type" value="Genomic_DNA"/>
</dbReference>
<organism evidence="2 3">
    <name type="scientific">Heminiphilus faecis</name>
    <dbReference type="NCBI Taxonomy" id="2601703"/>
    <lineage>
        <taxon>Bacteria</taxon>
        <taxon>Pseudomonadati</taxon>
        <taxon>Bacteroidota</taxon>
        <taxon>Bacteroidia</taxon>
        <taxon>Bacteroidales</taxon>
        <taxon>Muribaculaceae</taxon>
        <taxon>Heminiphilus</taxon>
    </lineage>
</organism>
<keyword evidence="1" id="KW-1133">Transmembrane helix</keyword>
<keyword evidence="1" id="KW-0812">Transmembrane</keyword>
<gene>
    <name evidence="2" type="ORF">AAK873_07790</name>
</gene>
<evidence type="ECO:0008006" key="4">
    <source>
        <dbReference type="Google" id="ProtNLM"/>
    </source>
</evidence>
<reference evidence="2 3" key="1">
    <citation type="submission" date="2024-03" db="EMBL/GenBank/DDBJ databases">
        <title>Mouse gut bacterial collection (mGBC) of GemPharmatech.</title>
        <authorList>
            <person name="He Y."/>
            <person name="Dong L."/>
            <person name="Wu D."/>
            <person name="Gao X."/>
            <person name="Lin Z."/>
        </authorList>
    </citation>
    <scope>NUCLEOTIDE SEQUENCE [LARGE SCALE GENOMIC DNA]</scope>
    <source>
        <strain evidence="2 3">54-13</strain>
    </source>
</reference>
<keyword evidence="3" id="KW-1185">Reference proteome</keyword>
<name>A0ABV4CVW3_9BACT</name>
<evidence type="ECO:0000313" key="2">
    <source>
        <dbReference type="EMBL" id="MEY8245518.1"/>
    </source>
</evidence>
<evidence type="ECO:0000256" key="1">
    <source>
        <dbReference type="SAM" id="Phobius"/>
    </source>
</evidence>
<keyword evidence="1" id="KW-0472">Membrane</keyword>
<dbReference type="Proteomes" id="UP001565200">
    <property type="component" value="Unassembled WGS sequence"/>
</dbReference>
<evidence type="ECO:0000313" key="3">
    <source>
        <dbReference type="Proteomes" id="UP001565200"/>
    </source>
</evidence>
<accession>A0ABV4CVW3</accession>
<dbReference type="RefSeq" id="WP_121699852.1">
    <property type="nucleotide sequence ID" value="NZ_JBCLPP010000018.1"/>
</dbReference>
<comment type="caution">
    <text evidence="2">The sequence shown here is derived from an EMBL/GenBank/DDBJ whole genome shotgun (WGS) entry which is preliminary data.</text>
</comment>
<protein>
    <recommendedName>
        <fullName evidence="4">ABC transporter permease</fullName>
    </recommendedName>
</protein>
<feature type="transmembrane region" description="Helical" evidence="1">
    <location>
        <begin position="15"/>
        <end position="35"/>
    </location>
</feature>
<sequence length="62" mass="6941">MLFKQLYRLVSDNRLHAVIVIVGTAVTMTFVMAAVRRLSKAYAADMVGCEIARREGAFRHEG</sequence>
<proteinExistence type="predicted"/>